<dbReference type="Gene3D" id="2.60.120.920">
    <property type="match status" value="1"/>
</dbReference>
<reference evidence="6" key="1">
    <citation type="submission" date="2022-08" db="EMBL/GenBank/DDBJ databases">
        <authorList>
            <consortium name="DOE Joint Genome Institute"/>
            <person name="Min B."/>
            <person name="Riley R."/>
            <person name="Sierra-Patev S."/>
            <person name="Naranjo-Ortiz M."/>
            <person name="Looney B."/>
            <person name="Konkel Z."/>
            <person name="Slot J.C."/>
            <person name="Sakamoto Y."/>
            <person name="Steenwyk J.L."/>
            <person name="Rokas A."/>
            <person name="Carro J."/>
            <person name="Camarero S."/>
            <person name="Ferreira P."/>
            <person name="Molpeceres G."/>
            <person name="Ruiz-Duenas F.J."/>
            <person name="Serrano A."/>
            <person name="Henrissat B."/>
            <person name="Drula E."/>
            <person name="Hughes K.W."/>
            <person name="Mata J.L."/>
            <person name="Ishikawa N.K."/>
            <person name="Vargas-Isla R."/>
            <person name="Ushijima S."/>
            <person name="Smith C.A."/>
            <person name="Ahrendt S."/>
            <person name="Andreopoulos W."/>
            <person name="He G."/>
            <person name="Labutti K."/>
            <person name="Lipzen A."/>
            <person name="Ng V."/>
            <person name="Sandor L."/>
            <person name="Barry K."/>
            <person name="Martinez A.T."/>
            <person name="Xiao Y."/>
            <person name="Gibbons J.G."/>
            <person name="Terashima K."/>
            <person name="Hibbett D.S."/>
            <person name="Grigoriev I.V."/>
        </authorList>
    </citation>
    <scope>NUCLEOTIDE SEQUENCE</scope>
    <source>
        <strain evidence="6">TFB9207</strain>
    </source>
</reference>
<feature type="region of interest" description="Disordered" evidence="4">
    <location>
        <begin position="1"/>
        <end position="55"/>
    </location>
</feature>
<evidence type="ECO:0000256" key="1">
    <source>
        <dbReference type="ARBA" id="ARBA00004123"/>
    </source>
</evidence>
<feature type="region of interest" description="Disordered" evidence="4">
    <location>
        <begin position="488"/>
        <end position="518"/>
    </location>
</feature>
<dbReference type="GO" id="GO:0000976">
    <property type="term" value="F:transcription cis-regulatory region binding"/>
    <property type="evidence" value="ECO:0007669"/>
    <property type="project" value="TreeGrafter"/>
</dbReference>
<evidence type="ECO:0000256" key="3">
    <source>
        <dbReference type="ARBA" id="ARBA00038149"/>
    </source>
</evidence>
<feature type="compositionally biased region" description="Polar residues" evidence="4">
    <location>
        <begin position="10"/>
        <end position="26"/>
    </location>
</feature>
<feature type="compositionally biased region" description="Low complexity" evidence="4">
    <location>
        <begin position="656"/>
        <end position="668"/>
    </location>
</feature>
<feature type="compositionally biased region" description="Polar residues" evidence="4">
    <location>
        <begin position="710"/>
        <end position="724"/>
    </location>
</feature>
<dbReference type="Proteomes" id="UP001163846">
    <property type="component" value="Unassembled WGS sequence"/>
</dbReference>
<feature type="region of interest" description="Disordered" evidence="4">
    <location>
        <begin position="409"/>
        <end position="446"/>
    </location>
</feature>
<dbReference type="InterPro" id="IPR043136">
    <property type="entry name" value="B30.2/SPRY_sf"/>
</dbReference>
<dbReference type="GO" id="GO:0048188">
    <property type="term" value="C:Set1C/COMPASS complex"/>
    <property type="evidence" value="ECO:0007669"/>
    <property type="project" value="InterPro"/>
</dbReference>
<accession>A0AA38UL14</accession>
<dbReference type="SUPFAM" id="SSF49899">
    <property type="entry name" value="Concanavalin A-like lectins/glucanases"/>
    <property type="match status" value="1"/>
</dbReference>
<feature type="compositionally biased region" description="Low complexity" evidence="4">
    <location>
        <begin position="409"/>
        <end position="422"/>
    </location>
</feature>
<feature type="domain" description="SPRY" evidence="5">
    <location>
        <begin position="167"/>
        <end position="472"/>
    </location>
</feature>
<dbReference type="AlphaFoldDB" id="A0AA38UL14"/>
<gene>
    <name evidence="6" type="ORF">F5878DRAFT_655142</name>
</gene>
<feature type="compositionally biased region" description="Basic and acidic residues" evidence="4">
    <location>
        <begin position="800"/>
        <end position="816"/>
    </location>
</feature>
<keyword evidence="2" id="KW-0539">Nucleus</keyword>
<comment type="caution">
    <text evidence="6">The sequence shown here is derived from an EMBL/GenBank/DDBJ whole genome shotgun (WGS) entry which is preliminary data.</text>
</comment>
<dbReference type="PANTHER" id="PTHR10598">
    <property type="entry name" value="SET1/ASH2 HISTONE METHYLTRANSFERASE COMPLEX SUBUNIT ASH2"/>
    <property type="match status" value="1"/>
</dbReference>
<proteinExistence type="inferred from homology"/>
<evidence type="ECO:0000259" key="5">
    <source>
        <dbReference type="SMART" id="SM00449"/>
    </source>
</evidence>
<feature type="compositionally biased region" description="Polar residues" evidence="4">
    <location>
        <begin position="587"/>
        <end position="599"/>
    </location>
</feature>
<evidence type="ECO:0000256" key="4">
    <source>
        <dbReference type="SAM" id="MobiDB-lite"/>
    </source>
</evidence>
<organism evidence="6 7">
    <name type="scientific">Lentinula raphanica</name>
    <dbReference type="NCBI Taxonomy" id="153919"/>
    <lineage>
        <taxon>Eukaryota</taxon>
        <taxon>Fungi</taxon>
        <taxon>Dikarya</taxon>
        <taxon>Basidiomycota</taxon>
        <taxon>Agaricomycotina</taxon>
        <taxon>Agaricomycetes</taxon>
        <taxon>Agaricomycetidae</taxon>
        <taxon>Agaricales</taxon>
        <taxon>Marasmiineae</taxon>
        <taxon>Omphalotaceae</taxon>
        <taxon>Lentinula</taxon>
    </lineage>
</organism>
<protein>
    <recommendedName>
        <fullName evidence="5">SPRY domain-containing protein</fullName>
    </recommendedName>
</protein>
<feature type="compositionally biased region" description="Basic and acidic residues" evidence="4">
    <location>
        <begin position="354"/>
        <end position="368"/>
    </location>
</feature>
<comment type="subcellular location">
    <subcellularLocation>
        <location evidence="1">Nucleus</location>
    </subcellularLocation>
</comment>
<evidence type="ECO:0000313" key="7">
    <source>
        <dbReference type="Proteomes" id="UP001163846"/>
    </source>
</evidence>
<feature type="compositionally biased region" description="Basic and acidic residues" evidence="4">
    <location>
        <begin position="34"/>
        <end position="43"/>
    </location>
</feature>
<dbReference type="PANTHER" id="PTHR10598:SF0">
    <property type="entry name" value="SET1_ASH2 HISTONE METHYLTRANSFERASE COMPLEX SUBUNIT ASH2"/>
    <property type="match status" value="1"/>
</dbReference>
<evidence type="ECO:0000256" key="2">
    <source>
        <dbReference type="ARBA" id="ARBA00023242"/>
    </source>
</evidence>
<dbReference type="InterPro" id="IPR013320">
    <property type="entry name" value="ConA-like_dom_sf"/>
</dbReference>
<dbReference type="EMBL" id="MU805939">
    <property type="protein sequence ID" value="KAJ3845265.1"/>
    <property type="molecule type" value="Genomic_DNA"/>
</dbReference>
<comment type="similarity">
    <text evidence="3">Belongs to the cclA family.</text>
</comment>
<keyword evidence="7" id="KW-1185">Reference proteome</keyword>
<evidence type="ECO:0000313" key="6">
    <source>
        <dbReference type="EMBL" id="KAJ3845265.1"/>
    </source>
</evidence>
<dbReference type="SMART" id="SM00449">
    <property type="entry name" value="SPRY"/>
    <property type="match status" value="1"/>
</dbReference>
<dbReference type="InterPro" id="IPR003877">
    <property type="entry name" value="SPRY_dom"/>
</dbReference>
<feature type="compositionally biased region" description="Basic and acidic residues" evidence="4">
    <location>
        <begin position="770"/>
        <end position="790"/>
    </location>
</feature>
<sequence length="816" mass="89317">MDAVGPGNRPGTSTEGDVSSSISGTKNSKKRKRGGDYGQEHVDAGSPAPSDSVPEVLTSRTDLFSRPQLKYSRGPVFTPVFEGSAYNKTDLVGVNRVGFRYTPAGIKVAHLPSLKPLILFRSIETLPSTSRISWEDRSTFIHVSKDGLSLLGTKGHRSARMNTPLRSGAWFLEINIIRAGDGERSRNEGMREGCHVRLGFGRREAPLNGPVGLDGYSYGIRDKTGEKVTLSRPKPYAPSKTGFRSGDVVGMYISLPPKREPDWEDEFDPAHMKRERIAIDFKGQEMFEMMEYPQEKEMVRLMEYPPPSRNTGTGAGGGLAQPGGVSQNKPSSKTGAKTPTKNTVNGKVPGSRKTTVDKTKAEKEKEQNLRPLPTLPNSRIAFFVNGVCQGTAFHNIYDYLQLRQSTVKAPLPSSSKSKSNSAKNKDKRRPKGEHTTKESHKDNPFDDGTLGYYPFVSLFNDAEVRINPGPVFEYEPPGDVDRLLERMEKQEEEDGDASSTVTPVKPDEEPPSTNRCWRPLSDRYAEYMAEQWALDDKEEEEALLAFQDVAATGIHASNEAGEGKEGKGAKSKAKNGSTKGASRKPKTQTNALKGEGTSTSRKRAKGQKGQSPAAFEPSPTITPISVQHMAPGHVSHPSPLRHASVSAYEGLDEFSESAASPAPTPAGSHRFDIEDVQESRGIQKLHESRETPSSPAIHSAYLGLGIPVSTPASPDPTTLGYTPTPSSPVPAENPEDDEGMSMRDDDACTTPREIYMTPKDDDGEMEVEIEVERMETETEMDRGMQRGEGHDDQEEEEDSRPELGGEGKDTNHMHEC</sequence>
<name>A0AA38UL14_9AGAR</name>
<feature type="compositionally biased region" description="Basic and acidic residues" evidence="4">
    <location>
        <begin position="432"/>
        <end position="444"/>
    </location>
</feature>
<feature type="compositionally biased region" description="Polar residues" evidence="4">
    <location>
        <begin position="325"/>
        <end position="345"/>
    </location>
</feature>
<feature type="region of interest" description="Disordered" evidence="4">
    <location>
        <begin position="556"/>
        <end position="816"/>
    </location>
</feature>
<dbReference type="CDD" id="cd12872">
    <property type="entry name" value="SPRY_Ash2"/>
    <property type="match status" value="1"/>
</dbReference>
<feature type="region of interest" description="Disordered" evidence="4">
    <location>
        <begin position="304"/>
        <end position="373"/>
    </location>
</feature>
<dbReference type="InterPro" id="IPR037353">
    <property type="entry name" value="ASH2"/>
</dbReference>